<proteinExistence type="inferred from homology"/>
<reference evidence="8 9" key="1">
    <citation type="journal article" date="2014" name="Int. J. Syst. Evol. Microbiol.">
        <title>Brachybacterium ginsengisoli sp. nov., isolated from soil of a ginseng field.</title>
        <authorList>
            <person name="Hoang V.A."/>
            <person name="Kim Y.J."/>
            <person name="Nguyen N.L."/>
            <person name="Yang D.C."/>
        </authorList>
    </citation>
    <scope>NUCLEOTIDE SEQUENCE [LARGE SCALE GENOMIC DNA]</scope>
    <source>
        <strain evidence="8 9">DCY80</strain>
    </source>
</reference>
<dbReference type="Pfam" id="PF01899">
    <property type="entry name" value="MNHE"/>
    <property type="match status" value="1"/>
</dbReference>
<evidence type="ECO:0000256" key="7">
    <source>
        <dbReference type="SAM" id="Phobius"/>
    </source>
</evidence>
<evidence type="ECO:0000256" key="3">
    <source>
        <dbReference type="ARBA" id="ARBA00022475"/>
    </source>
</evidence>
<name>A0A291GUU8_9MICO</name>
<dbReference type="PANTHER" id="PTHR34584:SF1">
    <property type="entry name" value="NA(+)_H(+) ANTIPORTER SUBUNIT E1"/>
    <property type="match status" value="1"/>
</dbReference>
<dbReference type="NCBIfam" id="NF006521">
    <property type="entry name" value="PRK08965.1-5"/>
    <property type="match status" value="1"/>
</dbReference>
<evidence type="ECO:0000256" key="1">
    <source>
        <dbReference type="ARBA" id="ARBA00004651"/>
    </source>
</evidence>
<dbReference type="EMBL" id="CP023564">
    <property type="protein sequence ID" value="ATG54001.1"/>
    <property type="molecule type" value="Genomic_DNA"/>
</dbReference>
<evidence type="ECO:0000256" key="5">
    <source>
        <dbReference type="ARBA" id="ARBA00022989"/>
    </source>
</evidence>
<evidence type="ECO:0000256" key="4">
    <source>
        <dbReference type="ARBA" id="ARBA00022692"/>
    </source>
</evidence>
<evidence type="ECO:0000313" key="8">
    <source>
        <dbReference type="EMBL" id="ATG54001.1"/>
    </source>
</evidence>
<comment type="subcellular location">
    <subcellularLocation>
        <location evidence="1">Cell membrane</location>
        <topology evidence="1">Multi-pass membrane protein</topology>
    </subcellularLocation>
</comment>
<keyword evidence="3" id="KW-1003">Cell membrane</keyword>
<dbReference type="GO" id="GO:0008324">
    <property type="term" value="F:monoatomic cation transmembrane transporter activity"/>
    <property type="evidence" value="ECO:0007669"/>
    <property type="project" value="InterPro"/>
</dbReference>
<accession>A0A291GUU8</accession>
<keyword evidence="9" id="KW-1185">Reference proteome</keyword>
<feature type="transmembrane region" description="Helical" evidence="7">
    <location>
        <begin position="65"/>
        <end position="88"/>
    </location>
</feature>
<feature type="transmembrane region" description="Helical" evidence="7">
    <location>
        <begin position="108"/>
        <end position="127"/>
    </location>
</feature>
<protein>
    <submittedName>
        <fullName evidence="8">Na+/H+ antiporter subunit E</fullName>
    </submittedName>
</protein>
<organism evidence="8 9">
    <name type="scientific">Brachybacterium ginsengisoli</name>
    <dbReference type="NCBI Taxonomy" id="1331682"/>
    <lineage>
        <taxon>Bacteria</taxon>
        <taxon>Bacillati</taxon>
        <taxon>Actinomycetota</taxon>
        <taxon>Actinomycetes</taxon>
        <taxon>Micrococcales</taxon>
        <taxon>Dermabacteraceae</taxon>
        <taxon>Brachybacterium</taxon>
    </lineage>
</organism>
<evidence type="ECO:0000256" key="6">
    <source>
        <dbReference type="ARBA" id="ARBA00023136"/>
    </source>
</evidence>
<feature type="transmembrane region" description="Helical" evidence="7">
    <location>
        <begin position="36"/>
        <end position="53"/>
    </location>
</feature>
<dbReference type="AlphaFoldDB" id="A0A291GUU8"/>
<dbReference type="KEGG" id="bgg:CFK41_03820"/>
<dbReference type="PANTHER" id="PTHR34584">
    <property type="entry name" value="NA(+)/H(+) ANTIPORTER SUBUNIT E1"/>
    <property type="match status" value="1"/>
</dbReference>
<evidence type="ECO:0000256" key="2">
    <source>
        <dbReference type="ARBA" id="ARBA00006228"/>
    </source>
</evidence>
<dbReference type="Proteomes" id="UP000217889">
    <property type="component" value="Chromosome"/>
</dbReference>
<gene>
    <name evidence="8" type="ORF">CFK41_03820</name>
</gene>
<sequence>MISRRLGDLRHSWMWMLISVALWCLLWGGIDLKNVLGGLVVALGVFVLFPMPPTGRELTLRPVRFTLFVLRFLADCVVSAIQVGYFALRPGPQPPSSVIAVTMASRSDFFLTFTGVLCTLIPGSVVVEAQRATGTLFLHTFNAGTPEAVERARADVLAQEARLLWAVGRREVLEEAGLR</sequence>
<dbReference type="GO" id="GO:0005886">
    <property type="term" value="C:plasma membrane"/>
    <property type="evidence" value="ECO:0007669"/>
    <property type="project" value="UniProtKB-SubCell"/>
</dbReference>
<feature type="transmembrane region" description="Helical" evidence="7">
    <location>
        <begin position="12"/>
        <end position="30"/>
    </location>
</feature>
<evidence type="ECO:0000313" key="9">
    <source>
        <dbReference type="Proteomes" id="UP000217889"/>
    </source>
</evidence>
<keyword evidence="4 7" id="KW-0812">Transmembrane</keyword>
<dbReference type="InterPro" id="IPR002758">
    <property type="entry name" value="Cation_antiport_E"/>
</dbReference>
<comment type="similarity">
    <text evidence="2">Belongs to the CPA3 antiporters (TC 2.A.63) subunit E family.</text>
</comment>
<dbReference type="OrthoDB" id="3556991at2"/>
<keyword evidence="5 7" id="KW-1133">Transmembrane helix</keyword>
<keyword evidence="6 7" id="KW-0472">Membrane</keyword>
<dbReference type="RefSeq" id="WP_096798480.1">
    <property type="nucleotide sequence ID" value="NZ_CP023564.1"/>
</dbReference>